<accession>A0A0D2J8Z1</accession>
<dbReference type="AlphaFoldDB" id="A0A0D2J8Z1"/>
<protein>
    <recommendedName>
        <fullName evidence="2">Endoplasmic reticulum vesicle transporter N-terminal domain-containing protein</fullName>
    </recommendedName>
</protein>
<feature type="domain" description="Endoplasmic reticulum vesicle transporter N-terminal" evidence="2">
    <location>
        <begin position="71"/>
        <end position="127"/>
    </location>
</feature>
<dbReference type="PANTHER" id="PTHR10984:SF37">
    <property type="entry name" value="PROTEIN DISULFIDE-ISOMERASE 5-3"/>
    <property type="match status" value="1"/>
</dbReference>
<evidence type="ECO:0000313" key="4">
    <source>
        <dbReference type="Proteomes" id="UP000054498"/>
    </source>
</evidence>
<dbReference type="OrthoDB" id="72053at2759"/>
<dbReference type="InterPro" id="IPR039542">
    <property type="entry name" value="Erv_N"/>
</dbReference>
<reference evidence="3 4" key="1">
    <citation type="journal article" date="2013" name="BMC Genomics">
        <title>Reconstruction of the lipid metabolism for the microalga Monoraphidium neglectum from its genome sequence reveals characteristics suitable for biofuel production.</title>
        <authorList>
            <person name="Bogen C."/>
            <person name="Al-Dilaimi A."/>
            <person name="Albersmeier A."/>
            <person name="Wichmann J."/>
            <person name="Grundmann M."/>
            <person name="Rupp O."/>
            <person name="Lauersen K.J."/>
            <person name="Blifernez-Klassen O."/>
            <person name="Kalinowski J."/>
            <person name="Goesmann A."/>
            <person name="Mussgnug J.H."/>
            <person name="Kruse O."/>
        </authorList>
    </citation>
    <scope>NUCLEOTIDE SEQUENCE [LARGE SCALE GENOMIC DNA]</scope>
    <source>
        <strain evidence="3 4">SAG 48.87</strain>
    </source>
</reference>
<dbReference type="GO" id="GO:0005783">
    <property type="term" value="C:endoplasmic reticulum"/>
    <property type="evidence" value="ECO:0007669"/>
    <property type="project" value="TreeGrafter"/>
</dbReference>
<dbReference type="STRING" id="145388.A0A0D2J8Z1"/>
<sequence>MPPNRSLSRLKSVDFYKKIPSDLTEATLTGAWLSIAASVIMSSLLVLTNLDHLLRKLALTLDAAPGTTRSLLPQELAAFLRVQTVSELVVDRSTSNELLKVTFNISFPALSCEFATLDVSDSLGTKKMNLTKTVRKVPIDLDLQKAGVAVDDAGSGHKPGGPKYDAEDTWVGGPGVRGGVRDVMFWVLH</sequence>
<keyword evidence="1" id="KW-0472">Membrane</keyword>
<keyword evidence="4" id="KW-1185">Reference proteome</keyword>
<dbReference type="GeneID" id="25729064"/>
<dbReference type="EMBL" id="KK103118">
    <property type="protein sequence ID" value="KIY96192.1"/>
    <property type="molecule type" value="Genomic_DNA"/>
</dbReference>
<proteinExistence type="predicted"/>
<dbReference type="GO" id="GO:0030134">
    <property type="term" value="C:COPII-coated ER to Golgi transport vesicle"/>
    <property type="evidence" value="ECO:0007669"/>
    <property type="project" value="TreeGrafter"/>
</dbReference>
<dbReference type="RefSeq" id="XP_013895212.1">
    <property type="nucleotide sequence ID" value="XM_014039758.1"/>
</dbReference>
<keyword evidence="1" id="KW-1133">Transmembrane helix</keyword>
<dbReference type="InterPro" id="IPR045888">
    <property type="entry name" value="Erv"/>
</dbReference>
<feature type="transmembrane region" description="Helical" evidence="1">
    <location>
        <begin position="31"/>
        <end position="50"/>
    </location>
</feature>
<keyword evidence="1" id="KW-0812">Transmembrane</keyword>
<evidence type="ECO:0000313" key="3">
    <source>
        <dbReference type="EMBL" id="KIY96192.1"/>
    </source>
</evidence>
<gene>
    <name evidence="3" type="ORF">MNEG_11769</name>
</gene>
<dbReference type="KEGG" id="mng:MNEG_11769"/>
<organism evidence="3 4">
    <name type="scientific">Monoraphidium neglectum</name>
    <dbReference type="NCBI Taxonomy" id="145388"/>
    <lineage>
        <taxon>Eukaryota</taxon>
        <taxon>Viridiplantae</taxon>
        <taxon>Chlorophyta</taxon>
        <taxon>core chlorophytes</taxon>
        <taxon>Chlorophyceae</taxon>
        <taxon>CS clade</taxon>
        <taxon>Sphaeropleales</taxon>
        <taxon>Selenastraceae</taxon>
        <taxon>Monoraphidium</taxon>
    </lineage>
</organism>
<dbReference type="PANTHER" id="PTHR10984">
    <property type="entry name" value="ENDOPLASMIC RETICULUM-GOLGI INTERMEDIATE COMPARTMENT PROTEIN"/>
    <property type="match status" value="1"/>
</dbReference>
<evidence type="ECO:0000259" key="2">
    <source>
        <dbReference type="Pfam" id="PF13850"/>
    </source>
</evidence>
<name>A0A0D2J8Z1_9CHLO</name>
<dbReference type="Proteomes" id="UP000054498">
    <property type="component" value="Unassembled WGS sequence"/>
</dbReference>
<evidence type="ECO:0000256" key="1">
    <source>
        <dbReference type="SAM" id="Phobius"/>
    </source>
</evidence>
<dbReference type="Pfam" id="PF13850">
    <property type="entry name" value="ERGIC_N"/>
    <property type="match status" value="1"/>
</dbReference>